<dbReference type="AlphaFoldDB" id="A0A844A5P4"/>
<dbReference type="PANTHER" id="PTHR46564:SF1">
    <property type="entry name" value="TRANSPOSASE"/>
    <property type="match status" value="1"/>
</dbReference>
<dbReference type="GeneID" id="48977594"/>
<feature type="domain" description="Transposase Synechocystis PCC 6803" evidence="1">
    <location>
        <begin position="4"/>
        <end position="56"/>
    </location>
</feature>
<accession>A0A844A5P4</accession>
<evidence type="ECO:0000313" key="4">
    <source>
        <dbReference type="Proteomes" id="UP000466694"/>
    </source>
</evidence>
<gene>
    <name evidence="3" type="ORF">GHK48_09155</name>
</gene>
<dbReference type="EMBL" id="WISZ01000081">
    <property type="protein sequence ID" value="MQX08444.1"/>
    <property type="molecule type" value="Genomic_DNA"/>
</dbReference>
<dbReference type="Proteomes" id="UP000466694">
    <property type="component" value="Unassembled WGS sequence"/>
</dbReference>
<proteinExistence type="predicted"/>
<evidence type="ECO:0000259" key="1">
    <source>
        <dbReference type="Pfam" id="PF01710"/>
    </source>
</evidence>
<organism evidence="3 4">
    <name type="scientific">Rhizobium fredii</name>
    <name type="common">Sinorhizobium fredii</name>
    <dbReference type="NCBI Taxonomy" id="380"/>
    <lineage>
        <taxon>Bacteria</taxon>
        <taxon>Pseudomonadati</taxon>
        <taxon>Pseudomonadota</taxon>
        <taxon>Alphaproteobacteria</taxon>
        <taxon>Hyphomicrobiales</taxon>
        <taxon>Rhizobiaceae</taxon>
        <taxon>Sinorhizobium/Ensifer group</taxon>
        <taxon>Sinorhizobium</taxon>
    </lineage>
</organism>
<dbReference type="NCBIfam" id="NF033545">
    <property type="entry name" value="transpos_IS630"/>
    <property type="match status" value="1"/>
</dbReference>
<evidence type="ECO:0000313" key="3">
    <source>
        <dbReference type="EMBL" id="MQX08444.1"/>
    </source>
</evidence>
<dbReference type="InterPro" id="IPR038717">
    <property type="entry name" value="Tc1-like_DDE_dom"/>
</dbReference>
<protein>
    <submittedName>
        <fullName evidence="3">IS630 family transposase</fullName>
    </submittedName>
</protein>
<dbReference type="InterPro" id="IPR036397">
    <property type="entry name" value="RNaseH_sf"/>
</dbReference>
<dbReference type="InterPro" id="IPR002622">
    <property type="entry name" value="Transposase_14"/>
</dbReference>
<feature type="domain" description="Tc1-like transposase DDE" evidence="2">
    <location>
        <begin position="148"/>
        <end position="289"/>
    </location>
</feature>
<dbReference type="Pfam" id="PF13358">
    <property type="entry name" value="DDE_3"/>
    <property type="match status" value="1"/>
</dbReference>
<evidence type="ECO:0000259" key="2">
    <source>
        <dbReference type="Pfam" id="PF13358"/>
    </source>
</evidence>
<dbReference type="RefSeq" id="WP_086018849.1">
    <property type="nucleotide sequence ID" value="NZ_BJNI01000163.1"/>
</dbReference>
<reference evidence="3 4" key="1">
    <citation type="journal article" date="2013" name="Genome Biol.">
        <title>Comparative genomics of the core and accessory genomes of 48 Sinorhizobium strains comprising five genospecies.</title>
        <authorList>
            <person name="Sugawara M."/>
            <person name="Epstein B."/>
            <person name="Badgley B.D."/>
            <person name="Unno T."/>
            <person name="Xu L."/>
            <person name="Reese J."/>
            <person name="Gyaneshwar P."/>
            <person name="Denny R."/>
            <person name="Mudge J."/>
            <person name="Bharti A.K."/>
            <person name="Farmer A.D."/>
            <person name="May G.D."/>
            <person name="Woodward J.E."/>
            <person name="Medigue C."/>
            <person name="Vallenet D."/>
            <person name="Lajus A."/>
            <person name="Rouy Z."/>
            <person name="Martinez-Vaz B."/>
            <person name="Tiffin P."/>
            <person name="Young N.D."/>
            <person name="Sadowsky M.J."/>
        </authorList>
    </citation>
    <scope>NUCLEOTIDE SEQUENCE [LARGE SCALE GENOMIC DNA]</scope>
    <source>
        <strain evidence="3 4">USDA205</strain>
    </source>
</reference>
<dbReference type="Gene3D" id="3.30.420.10">
    <property type="entry name" value="Ribonuclease H-like superfamily/Ribonuclease H"/>
    <property type="match status" value="1"/>
</dbReference>
<dbReference type="InterPro" id="IPR047655">
    <property type="entry name" value="Transpos_IS630-like"/>
</dbReference>
<dbReference type="InterPro" id="IPR009057">
    <property type="entry name" value="Homeodomain-like_sf"/>
</dbReference>
<dbReference type="SUPFAM" id="SSF46689">
    <property type="entry name" value="Homeodomain-like"/>
    <property type="match status" value="1"/>
</dbReference>
<sequence length="317" mass="35601">MGKSYSSDLRDRVVGFVEAGHSRRAAARHFGVSESFAVKLMQRVERHGTAAPVRQGRPPGGRLVAFEAFLVAAVEAKPDITMPELAARLSAERGMKAAPAELSRFLCRRGFTYKKSLMASERARAAIRAERRVWIELRQPRMRLEPHRLVFVDETSVNTKMVRLRGRSLRGTRLIADAPFGHWKTQTFIAGLRCHGITAPWVIEKAINRPAFDTWVETQLAPTLAKGDVVILDNLAFHKSARAAECLRDRGAWFLFLPPYSPDLNPIEMAFAKLKAHLRAAAARTFDALWKAIGNICDLFNRTDCWNYLKEAGYASD</sequence>
<dbReference type="Pfam" id="PF01710">
    <property type="entry name" value="HTH_Tnp_IS630"/>
    <property type="match status" value="1"/>
</dbReference>
<dbReference type="PANTHER" id="PTHR46564">
    <property type="entry name" value="TRANSPOSASE"/>
    <property type="match status" value="1"/>
</dbReference>
<name>A0A844A5P4_RHIFR</name>
<comment type="caution">
    <text evidence="3">The sequence shown here is derived from an EMBL/GenBank/DDBJ whole genome shotgun (WGS) entry which is preliminary data.</text>
</comment>
<dbReference type="GO" id="GO:0003676">
    <property type="term" value="F:nucleic acid binding"/>
    <property type="evidence" value="ECO:0007669"/>
    <property type="project" value="InterPro"/>
</dbReference>